<keyword evidence="5" id="KW-0408">Iron</keyword>
<organism evidence="10 15">
    <name type="scientific">Sorangium cellulosum</name>
    <name type="common">Polyangium cellulosum</name>
    <dbReference type="NCBI Taxonomy" id="56"/>
    <lineage>
        <taxon>Bacteria</taxon>
        <taxon>Pseudomonadati</taxon>
        <taxon>Myxococcota</taxon>
        <taxon>Polyangia</taxon>
        <taxon>Polyangiales</taxon>
        <taxon>Polyangiaceae</taxon>
        <taxon>Sorangium</taxon>
    </lineage>
</organism>
<dbReference type="PANTHER" id="PTHR37424:SF1">
    <property type="entry name" value="BACTERIOFERRITIN-ASSOCIATED FERREDOXIN"/>
    <property type="match status" value="1"/>
</dbReference>
<dbReference type="Gene3D" id="1.10.10.1100">
    <property type="entry name" value="BFD-like [2Fe-2S]-binding domain"/>
    <property type="match status" value="1"/>
</dbReference>
<evidence type="ECO:0000256" key="6">
    <source>
        <dbReference type="ARBA" id="ARBA00023014"/>
    </source>
</evidence>
<dbReference type="EMBL" id="JELX01003461">
    <property type="protein sequence ID" value="KYF52176.1"/>
    <property type="molecule type" value="Genomic_DNA"/>
</dbReference>
<dbReference type="PANTHER" id="PTHR37424">
    <property type="entry name" value="BACTERIOFERRITIN-ASSOCIATED FERREDOXIN"/>
    <property type="match status" value="1"/>
</dbReference>
<dbReference type="Proteomes" id="UP000075604">
    <property type="component" value="Unassembled WGS sequence"/>
</dbReference>
<dbReference type="Proteomes" id="UP000075502">
    <property type="component" value="Unassembled WGS sequence"/>
</dbReference>
<evidence type="ECO:0000313" key="15">
    <source>
        <dbReference type="Proteomes" id="UP000075604"/>
    </source>
</evidence>
<dbReference type="EMBL" id="JEMC01001493">
    <property type="protein sequence ID" value="KYF96853.1"/>
    <property type="molecule type" value="Genomic_DNA"/>
</dbReference>
<keyword evidence="4" id="KW-0249">Electron transport</keyword>
<dbReference type="AlphaFoldDB" id="A0A150P973"/>
<dbReference type="Pfam" id="PF04324">
    <property type="entry name" value="Fer2_BFD"/>
    <property type="match status" value="1"/>
</dbReference>
<evidence type="ECO:0000256" key="2">
    <source>
        <dbReference type="ARBA" id="ARBA00022714"/>
    </source>
</evidence>
<name>A0A150P973_SORCE</name>
<evidence type="ECO:0000256" key="1">
    <source>
        <dbReference type="ARBA" id="ARBA00022448"/>
    </source>
</evidence>
<dbReference type="GO" id="GO:0051537">
    <property type="term" value="F:2 iron, 2 sulfur cluster binding"/>
    <property type="evidence" value="ECO:0007669"/>
    <property type="project" value="UniProtKB-KW"/>
</dbReference>
<evidence type="ECO:0000256" key="5">
    <source>
        <dbReference type="ARBA" id="ARBA00023004"/>
    </source>
</evidence>
<evidence type="ECO:0000256" key="7">
    <source>
        <dbReference type="ARBA" id="ARBA00039386"/>
    </source>
</evidence>
<dbReference type="GO" id="GO:0046872">
    <property type="term" value="F:metal ion binding"/>
    <property type="evidence" value="ECO:0007669"/>
    <property type="project" value="UniProtKB-KW"/>
</dbReference>
<evidence type="ECO:0000313" key="14">
    <source>
        <dbReference type="Proteomes" id="UP000075515"/>
    </source>
</evidence>
<accession>A0A150P973</accession>
<sequence>MYVCLCMGVCDREIREAVNEGACSVAEVMECTGAGTRCGSCQPTIAKLVGAGEPVAAPRRLTMAPVSSAA</sequence>
<gene>
    <name evidence="10" type="ORF">BE04_16775</name>
    <name evidence="11" type="ORF">BE18_36210</name>
    <name evidence="12" type="ORF">BE21_34610</name>
</gene>
<evidence type="ECO:0000313" key="10">
    <source>
        <dbReference type="EMBL" id="KYF52176.1"/>
    </source>
</evidence>
<reference evidence="13 14" key="1">
    <citation type="submission" date="2014-02" db="EMBL/GenBank/DDBJ databases">
        <title>The small core and large imbalanced accessory genome model reveals a collaborative survival strategy of Sorangium cellulosum strains in nature.</title>
        <authorList>
            <person name="Han K."/>
            <person name="Peng R."/>
            <person name="Blom J."/>
            <person name="Li Y.-Z."/>
        </authorList>
    </citation>
    <scope>NUCLEOTIDE SEQUENCE [LARGE SCALE GENOMIC DNA]</scope>
    <source>
        <strain evidence="12 13">So0007-03</strain>
        <strain evidence="11 14">So0149</strain>
        <strain evidence="10 15">So0157-18</strain>
    </source>
</reference>
<evidence type="ECO:0000313" key="13">
    <source>
        <dbReference type="Proteomes" id="UP000075502"/>
    </source>
</evidence>
<dbReference type="InterPro" id="IPR041854">
    <property type="entry name" value="BFD-like_2Fe2S-bd_dom_sf"/>
</dbReference>
<evidence type="ECO:0000313" key="12">
    <source>
        <dbReference type="EMBL" id="KYG06470.1"/>
    </source>
</evidence>
<keyword evidence="6" id="KW-0411">Iron-sulfur</keyword>
<comment type="caution">
    <text evidence="10">The sequence shown here is derived from an EMBL/GenBank/DDBJ whole genome shotgun (WGS) entry which is preliminary data.</text>
</comment>
<evidence type="ECO:0000256" key="8">
    <source>
        <dbReference type="ARBA" id="ARBA00046332"/>
    </source>
</evidence>
<evidence type="ECO:0000256" key="3">
    <source>
        <dbReference type="ARBA" id="ARBA00022723"/>
    </source>
</evidence>
<dbReference type="Proteomes" id="UP000075515">
    <property type="component" value="Unassembled WGS sequence"/>
</dbReference>
<protein>
    <recommendedName>
        <fullName evidence="7">Bacterioferritin-associated ferredoxin</fullName>
    </recommendedName>
</protein>
<feature type="domain" description="BFD-like [2Fe-2S]-binding" evidence="9">
    <location>
        <begin position="2"/>
        <end position="49"/>
    </location>
</feature>
<dbReference type="EMBL" id="JEME01001659">
    <property type="protein sequence ID" value="KYG06470.1"/>
    <property type="molecule type" value="Genomic_DNA"/>
</dbReference>
<keyword evidence="2" id="KW-0001">2Fe-2S</keyword>
<keyword evidence="3" id="KW-0479">Metal-binding</keyword>
<evidence type="ECO:0000259" key="9">
    <source>
        <dbReference type="Pfam" id="PF04324"/>
    </source>
</evidence>
<evidence type="ECO:0000256" key="4">
    <source>
        <dbReference type="ARBA" id="ARBA00022982"/>
    </source>
</evidence>
<comment type="similarity">
    <text evidence="8">Belongs to the Bfd family.</text>
</comment>
<proteinExistence type="inferred from homology"/>
<dbReference type="InterPro" id="IPR052371">
    <property type="entry name" value="BFD-associated_ferredoxin"/>
</dbReference>
<dbReference type="InterPro" id="IPR007419">
    <property type="entry name" value="BFD-like_2Fe2S-bd_dom"/>
</dbReference>
<keyword evidence="1" id="KW-0813">Transport</keyword>
<evidence type="ECO:0000313" key="11">
    <source>
        <dbReference type="EMBL" id="KYF96853.1"/>
    </source>
</evidence>